<keyword evidence="2" id="KW-1185">Reference proteome</keyword>
<reference evidence="1 2" key="1">
    <citation type="submission" date="2011-06" db="EMBL/GenBank/DDBJ databases">
        <title>The draft genome of Thiorhodococcus drewsii AZ1.</title>
        <authorList>
            <consortium name="US DOE Joint Genome Institute (JGI-PGF)"/>
            <person name="Lucas S."/>
            <person name="Han J."/>
            <person name="Lapidus A."/>
            <person name="Cheng J.-F."/>
            <person name="Goodwin L."/>
            <person name="Pitluck S."/>
            <person name="Peters L."/>
            <person name="Land M.L."/>
            <person name="Hauser L."/>
            <person name="Vogl K."/>
            <person name="Liu Z."/>
            <person name="Imhoff J."/>
            <person name="Thiel V."/>
            <person name="Frigaard N.-U."/>
            <person name="Bryant D.A."/>
            <person name="Woyke T.J."/>
        </authorList>
    </citation>
    <scope>NUCLEOTIDE SEQUENCE [LARGE SCALE GENOMIC DNA]</scope>
    <source>
        <strain evidence="1 2">AZ1</strain>
    </source>
</reference>
<protein>
    <submittedName>
        <fullName evidence="1">Uncharacterized protein</fullName>
    </submittedName>
</protein>
<name>G2DVT8_9GAMM</name>
<comment type="caution">
    <text evidence="1">The sequence shown here is derived from an EMBL/GenBank/DDBJ whole genome shotgun (WGS) entry which is preliminary data.</text>
</comment>
<proteinExistence type="predicted"/>
<dbReference type="EMBL" id="AFWT01000001">
    <property type="protein sequence ID" value="EGV34103.1"/>
    <property type="molecule type" value="Genomic_DNA"/>
</dbReference>
<dbReference type="STRING" id="765913.ThidrDRAFT_0258"/>
<organism evidence="1 2">
    <name type="scientific">Thiorhodococcus drewsii AZ1</name>
    <dbReference type="NCBI Taxonomy" id="765913"/>
    <lineage>
        <taxon>Bacteria</taxon>
        <taxon>Pseudomonadati</taxon>
        <taxon>Pseudomonadota</taxon>
        <taxon>Gammaproteobacteria</taxon>
        <taxon>Chromatiales</taxon>
        <taxon>Chromatiaceae</taxon>
        <taxon>Thiorhodococcus</taxon>
    </lineage>
</organism>
<dbReference type="Proteomes" id="UP000004200">
    <property type="component" value="Unassembled WGS sequence"/>
</dbReference>
<dbReference type="AlphaFoldDB" id="G2DVT8"/>
<sequence length="71" mass="7647">MRDYCGLCYEGYDEGNLGTCKQCGASYCYRCGSNGLCDRCASSLKPSVVKDMAGDASPSIIKRICTRLCGK</sequence>
<gene>
    <name evidence="1" type="ORF">ThidrDRAFT_0258</name>
</gene>
<evidence type="ECO:0000313" key="1">
    <source>
        <dbReference type="EMBL" id="EGV34103.1"/>
    </source>
</evidence>
<accession>G2DVT8</accession>
<evidence type="ECO:0000313" key="2">
    <source>
        <dbReference type="Proteomes" id="UP000004200"/>
    </source>
</evidence>